<name>A0AAD9KM27_RIDPI</name>
<evidence type="ECO:0000313" key="2">
    <source>
        <dbReference type="Proteomes" id="UP001209878"/>
    </source>
</evidence>
<organism evidence="1 2">
    <name type="scientific">Ridgeia piscesae</name>
    <name type="common">Tubeworm</name>
    <dbReference type="NCBI Taxonomy" id="27915"/>
    <lineage>
        <taxon>Eukaryota</taxon>
        <taxon>Metazoa</taxon>
        <taxon>Spiralia</taxon>
        <taxon>Lophotrochozoa</taxon>
        <taxon>Annelida</taxon>
        <taxon>Polychaeta</taxon>
        <taxon>Sedentaria</taxon>
        <taxon>Canalipalpata</taxon>
        <taxon>Sabellida</taxon>
        <taxon>Siboglinidae</taxon>
        <taxon>Ridgeia</taxon>
    </lineage>
</organism>
<evidence type="ECO:0000313" key="1">
    <source>
        <dbReference type="EMBL" id="KAK2173624.1"/>
    </source>
</evidence>
<dbReference type="Proteomes" id="UP001209878">
    <property type="component" value="Unassembled WGS sequence"/>
</dbReference>
<protein>
    <submittedName>
        <fullName evidence="1">Uncharacterized protein</fullName>
    </submittedName>
</protein>
<sequence length="195" mass="21869">MQEFFAAIALVSSAEEIEKLLSQTPNVGQLDMVLTFIAGLAGDPENTTFMESLGYNTTIKVANPKRKKDLDPSRYNIIITARDLLELVVRQCVNNEDGQTRRRDHKASIILLLRLLYESRDTELWSEIMDFVLKDSEELDLSGTEITSADLQALNYVAQKTSDISCVDLRECNMTGHCGPHLVRLAGLTTVRYSI</sequence>
<dbReference type="EMBL" id="JAODUO010000862">
    <property type="protein sequence ID" value="KAK2173624.1"/>
    <property type="molecule type" value="Genomic_DNA"/>
</dbReference>
<dbReference type="AlphaFoldDB" id="A0AAD9KM27"/>
<proteinExistence type="predicted"/>
<accession>A0AAD9KM27</accession>
<keyword evidence="2" id="KW-1185">Reference proteome</keyword>
<comment type="caution">
    <text evidence="1">The sequence shown here is derived from an EMBL/GenBank/DDBJ whole genome shotgun (WGS) entry which is preliminary data.</text>
</comment>
<gene>
    <name evidence="1" type="ORF">NP493_862g01004</name>
</gene>
<reference evidence="1" key="1">
    <citation type="journal article" date="2023" name="Mol. Biol. Evol.">
        <title>Third-Generation Sequencing Reveals the Adaptive Role of the Epigenome in Three Deep-Sea Polychaetes.</title>
        <authorList>
            <person name="Perez M."/>
            <person name="Aroh O."/>
            <person name="Sun Y."/>
            <person name="Lan Y."/>
            <person name="Juniper S.K."/>
            <person name="Young C.R."/>
            <person name="Angers B."/>
            <person name="Qian P.Y."/>
        </authorList>
    </citation>
    <scope>NUCLEOTIDE SEQUENCE</scope>
    <source>
        <strain evidence="1">R07B-5</strain>
    </source>
</reference>